<evidence type="ECO:0000256" key="1">
    <source>
        <dbReference type="SAM" id="MobiDB-lite"/>
    </source>
</evidence>
<dbReference type="EMBL" id="BARS01038939">
    <property type="protein sequence ID" value="GAG14509.1"/>
    <property type="molecule type" value="Genomic_DNA"/>
</dbReference>
<accession>X0V8N1</accession>
<dbReference type="AlphaFoldDB" id="X0V8N1"/>
<feature type="region of interest" description="Disordered" evidence="1">
    <location>
        <begin position="37"/>
        <end position="56"/>
    </location>
</feature>
<reference evidence="2" key="1">
    <citation type="journal article" date="2014" name="Front. Microbiol.">
        <title>High frequency of phylogenetically diverse reductive dehalogenase-homologous genes in deep subseafloor sedimentary metagenomes.</title>
        <authorList>
            <person name="Kawai M."/>
            <person name="Futagami T."/>
            <person name="Toyoda A."/>
            <person name="Takaki Y."/>
            <person name="Nishi S."/>
            <person name="Hori S."/>
            <person name="Arai W."/>
            <person name="Tsubouchi T."/>
            <person name="Morono Y."/>
            <person name="Uchiyama I."/>
            <person name="Ito T."/>
            <person name="Fujiyama A."/>
            <person name="Inagaki F."/>
            <person name="Takami H."/>
        </authorList>
    </citation>
    <scope>NUCLEOTIDE SEQUENCE</scope>
    <source>
        <strain evidence="2">Expedition CK06-06</strain>
    </source>
</reference>
<organism evidence="2">
    <name type="scientific">marine sediment metagenome</name>
    <dbReference type="NCBI Taxonomy" id="412755"/>
    <lineage>
        <taxon>unclassified sequences</taxon>
        <taxon>metagenomes</taxon>
        <taxon>ecological metagenomes</taxon>
    </lineage>
</organism>
<name>X0V8N1_9ZZZZ</name>
<sequence length="56" mass="6042">MMGTTRSQLPDSLHLLPAPKPLLQSRLLGDVSGHALKPKHASLAIETRPYSSPQPT</sequence>
<feature type="non-terminal residue" evidence="2">
    <location>
        <position position="56"/>
    </location>
</feature>
<proteinExistence type="predicted"/>
<gene>
    <name evidence="2" type="ORF">S01H1_59529</name>
</gene>
<evidence type="ECO:0000313" key="2">
    <source>
        <dbReference type="EMBL" id="GAG14509.1"/>
    </source>
</evidence>
<protein>
    <submittedName>
        <fullName evidence="2">Uncharacterized protein</fullName>
    </submittedName>
</protein>
<comment type="caution">
    <text evidence="2">The sequence shown here is derived from an EMBL/GenBank/DDBJ whole genome shotgun (WGS) entry which is preliminary data.</text>
</comment>